<dbReference type="NCBIfam" id="TIGR00693">
    <property type="entry name" value="thiE"/>
    <property type="match status" value="1"/>
</dbReference>
<evidence type="ECO:0000256" key="10">
    <source>
        <dbReference type="HAMAP-Rule" id="MF_00097"/>
    </source>
</evidence>
<dbReference type="GO" id="GO:0004789">
    <property type="term" value="F:thiamine-phosphate diphosphorylase activity"/>
    <property type="evidence" value="ECO:0007669"/>
    <property type="project" value="UniProtKB-UniRule"/>
</dbReference>
<dbReference type="OrthoDB" id="9812206at2"/>
<feature type="binding site" evidence="10">
    <location>
        <begin position="36"/>
        <end position="40"/>
    </location>
    <ligand>
        <name>4-amino-2-methyl-5-(diphosphooxymethyl)pyrimidine</name>
        <dbReference type="ChEBI" id="CHEBI:57841"/>
    </ligand>
</feature>
<dbReference type="AlphaFoldDB" id="C1DUZ3"/>
<feature type="binding site" evidence="10">
    <location>
        <position position="163"/>
    </location>
    <ligand>
        <name>2-[(2R,5Z)-2-carboxy-4-methylthiazol-5(2H)-ylidene]ethyl phosphate</name>
        <dbReference type="ChEBI" id="CHEBI:62899"/>
    </ligand>
</feature>
<dbReference type="HOGENOM" id="CLU_018272_3_1_0"/>
<evidence type="ECO:0000256" key="3">
    <source>
        <dbReference type="ARBA" id="ARBA00022679"/>
    </source>
</evidence>
<evidence type="ECO:0000256" key="4">
    <source>
        <dbReference type="ARBA" id="ARBA00022723"/>
    </source>
</evidence>
<reference evidence="14 15" key="1">
    <citation type="journal article" date="2009" name="J. Bacteriol.">
        <title>Complete and draft genome sequences of six members of the Aquificales.</title>
        <authorList>
            <person name="Reysenbach A.L."/>
            <person name="Hamamura N."/>
            <person name="Podar M."/>
            <person name="Griffiths E."/>
            <person name="Ferreira S."/>
            <person name="Hochstein R."/>
            <person name="Heidelberg J."/>
            <person name="Johnson J."/>
            <person name="Mead D."/>
            <person name="Pohorille A."/>
            <person name="Sarmiento M."/>
            <person name="Schweighofer K."/>
            <person name="Seshadri R."/>
            <person name="Voytek M.A."/>
        </authorList>
    </citation>
    <scope>NUCLEOTIDE SEQUENCE [LARGE SCALE GENOMIC DNA]</scope>
    <source>
        <strain evidence="15">Az-Fu1 / DSM 15241 / OCM 825</strain>
    </source>
</reference>
<dbReference type="InterPro" id="IPR036206">
    <property type="entry name" value="ThiamineP_synth_sf"/>
</dbReference>
<dbReference type="GO" id="GO:0000287">
    <property type="term" value="F:magnesium ion binding"/>
    <property type="evidence" value="ECO:0007669"/>
    <property type="project" value="UniProtKB-UniRule"/>
</dbReference>
<evidence type="ECO:0000256" key="2">
    <source>
        <dbReference type="ARBA" id="ARBA00005165"/>
    </source>
</evidence>
<feature type="binding site" evidence="10">
    <location>
        <position position="69"/>
    </location>
    <ligand>
        <name>Mg(2+)</name>
        <dbReference type="ChEBI" id="CHEBI:18420"/>
    </ligand>
</feature>
<evidence type="ECO:0000313" key="14">
    <source>
        <dbReference type="EMBL" id="ACN98921.1"/>
    </source>
</evidence>
<dbReference type="GO" id="GO:0005737">
    <property type="term" value="C:cytoplasm"/>
    <property type="evidence" value="ECO:0007669"/>
    <property type="project" value="TreeGrafter"/>
</dbReference>
<dbReference type="HAMAP" id="MF_00097">
    <property type="entry name" value="TMP_synthase"/>
    <property type="match status" value="1"/>
</dbReference>
<dbReference type="EMBL" id="CP001229">
    <property type="protein sequence ID" value="ACN98921.1"/>
    <property type="molecule type" value="Genomic_DNA"/>
</dbReference>
<dbReference type="InterPro" id="IPR022998">
    <property type="entry name" value="ThiamineP_synth_TenI"/>
</dbReference>
<evidence type="ECO:0000259" key="13">
    <source>
        <dbReference type="Pfam" id="PF02581"/>
    </source>
</evidence>
<proteinExistence type="inferred from homology"/>
<dbReference type="Gene3D" id="3.20.20.70">
    <property type="entry name" value="Aldolase class I"/>
    <property type="match status" value="1"/>
</dbReference>
<comment type="cofactor">
    <cofactor evidence="10">
        <name>Mg(2+)</name>
        <dbReference type="ChEBI" id="CHEBI:18420"/>
    </cofactor>
    <text evidence="10">Binds 1 Mg(2+) ion per subunit.</text>
</comment>
<comment type="function">
    <text evidence="1 10">Condenses 4-methyl-5-(beta-hydroxyethyl)thiazole monophosphate (THZ-P) and 2-methyl-4-amino-5-hydroxymethyl pyrimidine pyrophosphate (HMP-PP) to form thiamine monophosphate (TMP).</text>
</comment>
<dbReference type="Proteomes" id="UP000001369">
    <property type="component" value="Chromosome"/>
</dbReference>
<evidence type="ECO:0000256" key="12">
    <source>
        <dbReference type="RuleBase" id="RU004253"/>
    </source>
</evidence>
<dbReference type="KEGG" id="saf:SULAZ_0957"/>
<feature type="binding site" evidence="10">
    <location>
        <position position="136"/>
    </location>
    <ligand>
        <name>4-amino-2-methyl-5-(diphosphooxymethyl)pyrimidine</name>
        <dbReference type="ChEBI" id="CHEBI:57841"/>
    </ligand>
</feature>
<evidence type="ECO:0000256" key="1">
    <source>
        <dbReference type="ARBA" id="ARBA00003814"/>
    </source>
</evidence>
<evidence type="ECO:0000256" key="11">
    <source>
        <dbReference type="RuleBase" id="RU003826"/>
    </source>
</evidence>
<keyword evidence="5 10" id="KW-0460">Magnesium</keyword>
<name>C1DUZ3_SULAA</name>
<keyword evidence="15" id="KW-1185">Reference proteome</keyword>
<comment type="catalytic activity">
    <reaction evidence="7 10 11">
        <text>4-methyl-5-(2-phosphooxyethyl)-thiazole + 4-amino-2-methyl-5-(diphosphooxymethyl)pyrimidine + H(+) = thiamine phosphate + diphosphate</text>
        <dbReference type="Rhea" id="RHEA:22328"/>
        <dbReference type="ChEBI" id="CHEBI:15378"/>
        <dbReference type="ChEBI" id="CHEBI:33019"/>
        <dbReference type="ChEBI" id="CHEBI:37575"/>
        <dbReference type="ChEBI" id="CHEBI:57841"/>
        <dbReference type="ChEBI" id="CHEBI:58296"/>
        <dbReference type="EC" id="2.5.1.3"/>
    </reaction>
</comment>
<feature type="binding site" evidence="10">
    <location>
        <begin position="183"/>
        <end position="184"/>
    </location>
    <ligand>
        <name>2-[(2R,5Z)-2-carboxy-4-methylthiazol-5(2H)-ylidene]ethyl phosphate</name>
        <dbReference type="ChEBI" id="CHEBI:62899"/>
    </ligand>
</feature>
<evidence type="ECO:0000256" key="7">
    <source>
        <dbReference type="ARBA" id="ARBA00047334"/>
    </source>
</evidence>
<feature type="binding site" evidence="10">
    <location>
        <position position="88"/>
    </location>
    <ligand>
        <name>Mg(2+)</name>
        <dbReference type="ChEBI" id="CHEBI:18420"/>
    </ligand>
</feature>
<keyword evidence="6 10" id="KW-0784">Thiamine biosynthesis</keyword>
<dbReference type="InterPro" id="IPR034291">
    <property type="entry name" value="TMP_synthase"/>
</dbReference>
<feature type="binding site" evidence="10">
    <location>
        <position position="68"/>
    </location>
    <ligand>
        <name>4-amino-2-methyl-5-(diphosphooxymethyl)pyrimidine</name>
        <dbReference type="ChEBI" id="CHEBI:57841"/>
    </ligand>
</feature>
<dbReference type="RefSeq" id="WP_012674241.1">
    <property type="nucleotide sequence ID" value="NC_012438.1"/>
</dbReference>
<evidence type="ECO:0000313" key="15">
    <source>
        <dbReference type="Proteomes" id="UP000001369"/>
    </source>
</evidence>
<evidence type="ECO:0000256" key="8">
    <source>
        <dbReference type="ARBA" id="ARBA00047851"/>
    </source>
</evidence>
<accession>C1DUZ3</accession>
<organism evidence="14 15">
    <name type="scientific">Sulfurihydrogenibium azorense (strain DSM 15241 / OCM 825 / Az-Fu1)</name>
    <dbReference type="NCBI Taxonomy" id="204536"/>
    <lineage>
        <taxon>Bacteria</taxon>
        <taxon>Pseudomonadati</taxon>
        <taxon>Aquificota</taxon>
        <taxon>Aquificia</taxon>
        <taxon>Aquificales</taxon>
        <taxon>Hydrogenothermaceae</taxon>
        <taxon>Sulfurihydrogenibium</taxon>
    </lineage>
</organism>
<dbReference type="UniPathway" id="UPA00060">
    <property type="reaction ID" value="UER00141"/>
</dbReference>
<sequence>MKLKGLYVITDEKLTPYDKMLDMVEKALKGGASIVQLRDKNNSDEFLIPYCNQLKDLCHKYDAIFIVNDRVDLALKVDADGVHIGEEDPDVVEVREKTKGKIMGVSCYGSVERALQMQELGADYVAFGSFYPSPTKPKSRIVPKSVISEAKKVLKIPVCVIGGLTVENSKELIDLGADLVAVISDVWTAPDVEKRCQEYLKLFK</sequence>
<dbReference type="eggNOG" id="COG0352">
    <property type="taxonomic scope" value="Bacteria"/>
</dbReference>
<evidence type="ECO:0000256" key="5">
    <source>
        <dbReference type="ARBA" id="ARBA00022842"/>
    </source>
</evidence>
<comment type="catalytic activity">
    <reaction evidence="9 10 11">
        <text>2-[(2R,5Z)-2-carboxy-4-methylthiazol-5(2H)-ylidene]ethyl phosphate + 4-amino-2-methyl-5-(diphosphooxymethyl)pyrimidine + 2 H(+) = thiamine phosphate + CO2 + diphosphate</text>
        <dbReference type="Rhea" id="RHEA:47844"/>
        <dbReference type="ChEBI" id="CHEBI:15378"/>
        <dbReference type="ChEBI" id="CHEBI:16526"/>
        <dbReference type="ChEBI" id="CHEBI:33019"/>
        <dbReference type="ChEBI" id="CHEBI:37575"/>
        <dbReference type="ChEBI" id="CHEBI:57841"/>
        <dbReference type="ChEBI" id="CHEBI:62899"/>
        <dbReference type="EC" id="2.5.1.3"/>
    </reaction>
</comment>
<protein>
    <recommendedName>
        <fullName evidence="10">Thiamine-phosphate synthase</fullName>
        <shortName evidence="10">TP synthase</shortName>
        <shortName evidence="10">TPS</shortName>
        <ecNumber evidence="10">2.5.1.3</ecNumber>
    </recommendedName>
    <alternativeName>
        <fullName evidence="10">Thiamine-phosphate pyrophosphorylase</fullName>
        <shortName evidence="10">TMP pyrophosphorylase</shortName>
        <shortName evidence="10">TMP-PPase</shortName>
    </alternativeName>
</protein>
<comment type="pathway">
    <text evidence="2 10 12">Cofactor biosynthesis; thiamine diphosphate biosynthesis; thiamine phosphate from 4-amino-2-methyl-5-diphosphomethylpyrimidine and 4-methyl-5-(2-phosphoethyl)-thiazole: step 1/1.</text>
</comment>
<gene>
    <name evidence="10 14" type="primary">thiE</name>
    <name evidence="14" type="ordered locus">SULAZ_0957</name>
</gene>
<dbReference type="CDD" id="cd00564">
    <property type="entry name" value="TMP_TenI"/>
    <property type="match status" value="1"/>
</dbReference>
<evidence type="ECO:0000256" key="9">
    <source>
        <dbReference type="ARBA" id="ARBA00047883"/>
    </source>
</evidence>
<dbReference type="GO" id="GO:0009229">
    <property type="term" value="P:thiamine diphosphate biosynthetic process"/>
    <property type="evidence" value="ECO:0007669"/>
    <property type="project" value="UniProtKB-UniRule"/>
</dbReference>
<dbReference type="InterPro" id="IPR013785">
    <property type="entry name" value="Aldolase_TIM"/>
</dbReference>
<dbReference type="PANTHER" id="PTHR20857">
    <property type="entry name" value="THIAMINE-PHOSPHATE PYROPHOSPHORYLASE"/>
    <property type="match status" value="1"/>
</dbReference>
<dbReference type="PANTHER" id="PTHR20857:SF23">
    <property type="entry name" value="THIAMINE BIOSYNTHETIC BIFUNCTIONAL ENZYME"/>
    <property type="match status" value="1"/>
</dbReference>
<feature type="binding site" evidence="10">
    <location>
        <begin position="133"/>
        <end position="135"/>
    </location>
    <ligand>
        <name>2-[(2R,5Z)-2-carboxy-4-methylthiazol-5(2H)-ylidene]ethyl phosphate</name>
        <dbReference type="ChEBI" id="CHEBI:62899"/>
    </ligand>
</feature>
<comment type="similarity">
    <text evidence="10 11">Belongs to the thiamine-phosphate synthase family.</text>
</comment>
<keyword evidence="4 10" id="KW-0479">Metal-binding</keyword>
<dbReference type="GO" id="GO:0009228">
    <property type="term" value="P:thiamine biosynthetic process"/>
    <property type="evidence" value="ECO:0007669"/>
    <property type="project" value="UniProtKB-KW"/>
</dbReference>
<dbReference type="Pfam" id="PF02581">
    <property type="entry name" value="TMP-TENI"/>
    <property type="match status" value="1"/>
</dbReference>
<comment type="catalytic activity">
    <reaction evidence="8 10 11">
        <text>2-(2-carboxy-4-methylthiazol-5-yl)ethyl phosphate + 4-amino-2-methyl-5-(diphosphooxymethyl)pyrimidine + 2 H(+) = thiamine phosphate + CO2 + diphosphate</text>
        <dbReference type="Rhea" id="RHEA:47848"/>
        <dbReference type="ChEBI" id="CHEBI:15378"/>
        <dbReference type="ChEBI" id="CHEBI:16526"/>
        <dbReference type="ChEBI" id="CHEBI:33019"/>
        <dbReference type="ChEBI" id="CHEBI:37575"/>
        <dbReference type="ChEBI" id="CHEBI:57841"/>
        <dbReference type="ChEBI" id="CHEBI:62890"/>
        <dbReference type="EC" id="2.5.1.3"/>
    </reaction>
</comment>
<dbReference type="FunFam" id="3.20.20.70:FF:000096">
    <property type="entry name" value="Thiamine-phosphate synthase"/>
    <property type="match status" value="1"/>
</dbReference>
<dbReference type="SUPFAM" id="SSF51391">
    <property type="entry name" value="Thiamin phosphate synthase"/>
    <property type="match status" value="1"/>
</dbReference>
<feature type="binding site" evidence="10">
    <location>
        <position position="106"/>
    </location>
    <ligand>
        <name>4-amino-2-methyl-5-(diphosphooxymethyl)pyrimidine</name>
        <dbReference type="ChEBI" id="CHEBI:57841"/>
    </ligand>
</feature>
<dbReference type="EC" id="2.5.1.3" evidence="10"/>
<dbReference type="STRING" id="204536.SULAZ_0957"/>
<evidence type="ECO:0000256" key="6">
    <source>
        <dbReference type="ARBA" id="ARBA00022977"/>
    </source>
</evidence>
<feature type="domain" description="Thiamine phosphate synthase/TenI" evidence="13">
    <location>
        <begin position="6"/>
        <end position="186"/>
    </location>
</feature>
<keyword evidence="3 10" id="KW-0808">Transferase</keyword>